<comment type="caution">
    <text evidence="4">The sequence shown here is derived from an EMBL/GenBank/DDBJ whole genome shotgun (WGS) entry which is preliminary data.</text>
</comment>
<dbReference type="Proteomes" id="UP000609849">
    <property type="component" value="Unassembled WGS sequence"/>
</dbReference>
<dbReference type="Gene3D" id="3.40.109.10">
    <property type="entry name" value="NADH Oxidase"/>
    <property type="match status" value="1"/>
</dbReference>
<sequence>MELYDAIFYRKSIRNYSKKSIKSSLMEEVKGLCSNITYLNKDLNIKAHVVDRGHLIQFLMGKACEVKAPHYIVITSNEGENHLENVGFAAEKILLGITSLGIATCWIKCNLKRDDILEFIDLDEIDIDDEKYEKKIEKPYAVIAFGYAEKQEALFRNIDAEPDRKRLKKICKKIDKKWVKILNAVRVSPSIKNSQPWVFYSKDYGFDVYEEKAKKGMEDDFKISMGIALSHFDLACKKFGMDVKFENIDTKRKRGKNYLISIIDNGKL</sequence>
<organism evidence="4 5">
    <name type="scientific">Romboutsia faecis</name>
    <dbReference type="NCBI Taxonomy" id="2764597"/>
    <lineage>
        <taxon>Bacteria</taxon>
        <taxon>Bacillati</taxon>
        <taxon>Bacillota</taxon>
        <taxon>Clostridia</taxon>
        <taxon>Peptostreptococcales</taxon>
        <taxon>Peptostreptococcaceae</taxon>
        <taxon>Romboutsia</taxon>
    </lineage>
</organism>
<dbReference type="PANTHER" id="PTHR43673">
    <property type="entry name" value="NAD(P)H NITROREDUCTASE YDGI-RELATED"/>
    <property type="match status" value="1"/>
</dbReference>
<comment type="similarity">
    <text evidence="1">Belongs to the nitroreductase family.</text>
</comment>
<dbReference type="InterPro" id="IPR029478">
    <property type="entry name" value="TM1586_NiRdase"/>
</dbReference>
<accession>A0ABR7JU05</accession>
<evidence type="ECO:0000256" key="1">
    <source>
        <dbReference type="ARBA" id="ARBA00007118"/>
    </source>
</evidence>
<dbReference type="PANTHER" id="PTHR43673:SF10">
    <property type="entry name" value="NADH DEHYDROGENASE_NAD(P)H NITROREDUCTASE XCC3605-RELATED"/>
    <property type="match status" value="1"/>
</dbReference>
<dbReference type="RefSeq" id="WP_153972830.1">
    <property type="nucleotide sequence ID" value="NZ_JACRWE010000012.1"/>
</dbReference>
<reference evidence="4 5" key="1">
    <citation type="submission" date="2020-08" db="EMBL/GenBank/DDBJ databases">
        <authorList>
            <person name="Liu C."/>
            <person name="Sun Q."/>
        </authorList>
    </citation>
    <scope>NUCLEOTIDE SEQUENCE [LARGE SCALE GENOMIC DNA]</scope>
    <source>
        <strain evidence="4 5">NSJ-18</strain>
    </source>
</reference>
<dbReference type="Pfam" id="PF14512">
    <property type="entry name" value="TM1586_NiRdase"/>
    <property type="match status" value="1"/>
</dbReference>
<evidence type="ECO:0000259" key="3">
    <source>
        <dbReference type="Pfam" id="PF14512"/>
    </source>
</evidence>
<evidence type="ECO:0000313" key="4">
    <source>
        <dbReference type="EMBL" id="MBC5998227.1"/>
    </source>
</evidence>
<feature type="domain" description="Putative nitroreductase TM1586" evidence="3">
    <location>
        <begin position="2"/>
        <end position="235"/>
    </location>
</feature>
<keyword evidence="5" id="KW-1185">Reference proteome</keyword>
<dbReference type="InterPro" id="IPR000415">
    <property type="entry name" value="Nitroreductase-like"/>
</dbReference>
<evidence type="ECO:0000313" key="5">
    <source>
        <dbReference type="Proteomes" id="UP000609849"/>
    </source>
</evidence>
<dbReference type="SUPFAM" id="SSF55469">
    <property type="entry name" value="FMN-dependent nitroreductase-like"/>
    <property type="match status" value="1"/>
</dbReference>
<protein>
    <recommendedName>
        <fullName evidence="3">Putative nitroreductase TM1586 domain-containing protein</fullName>
    </recommendedName>
</protein>
<dbReference type="Gene3D" id="3.40.109.30">
    <property type="entry name" value="putative nitroreductase (tm1586), domain 2"/>
    <property type="match status" value="1"/>
</dbReference>
<keyword evidence="2" id="KW-0560">Oxidoreductase</keyword>
<proteinExistence type="inferred from homology"/>
<gene>
    <name evidence="4" type="ORF">H8923_15850</name>
</gene>
<evidence type="ECO:0000256" key="2">
    <source>
        <dbReference type="ARBA" id="ARBA00023002"/>
    </source>
</evidence>
<dbReference type="EMBL" id="JACRWE010000012">
    <property type="protein sequence ID" value="MBC5998227.1"/>
    <property type="molecule type" value="Genomic_DNA"/>
</dbReference>
<name>A0ABR7JU05_9FIRM</name>